<name>A0ABQ2F2Q8_9DEIO</name>
<evidence type="ECO:0000313" key="2">
    <source>
        <dbReference type="EMBL" id="GGK36330.1"/>
    </source>
</evidence>
<gene>
    <name evidence="2" type="ORF">GCM10008955_32750</name>
</gene>
<sequence length="133" mass="14155">MMAQLGRLFGPAALLPRSYEEVDWTRERLSSTAQDEAPPKVLPAYGHPLLRDPALDGRLFWAGAETSPLEGGLLGSAVQSGEHAARLVLTRRAAEGRGGCRSGRAGGGHSHPAMRVMRAATLSKGSQLVTSRR</sequence>
<organism evidence="2 3">
    <name type="scientific">Deinococcus malanensis</name>
    <dbReference type="NCBI Taxonomy" id="1706855"/>
    <lineage>
        <taxon>Bacteria</taxon>
        <taxon>Thermotogati</taxon>
        <taxon>Deinococcota</taxon>
        <taxon>Deinococci</taxon>
        <taxon>Deinococcales</taxon>
        <taxon>Deinococcaceae</taxon>
        <taxon>Deinococcus</taxon>
    </lineage>
</organism>
<feature type="domain" description="Amine oxidase" evidence="1">
    <location>
        <begin position="2"/>
        <end position="89"/>
    </location>
</feature>
<evidence type="ECO:0000313" key="3">
    <source>
        <dbReference type="Proteomes" id="UP000647587"/>
    </source>
</evidence>
<dbReference type="EMBL" id="BMPP01000016">
    <property type="protein sequence ID" value="GGK36330.1"/>
    <property type="molecule type" value="Genomic_DNA"/>
</dbReference>
<reference evidence="3" key="1">
    <citation type="journal article" date="2019" name="Int. J. Syst. Evol. Microbiol.">
        <title>The Global Catalogue of Microorganisms (GCM) 10K type strain sequencing project: providing services to taxonomists for standard genome sequencing and annotation.</title>
        <authorList>
            <consortium name="The Broad Institute Genomics Platform"/>
            <consortium name="The Broad Institute Genome Sequencing Center for Infectious Disease"/>
            <person name="Wu L."/>
            <person name="Ma J."/>
        </authorList>
    </citation>
    <scope>NUCLEOTIDE SEQUENCE [LARGE SCALE GENOMIC DNA]</scope>
    <source>
        <strain evidence="3">JCM 30331</strain>
    </source>
</reference>
<dbReference type="SUPFAM" id="SSF51905">
    <property type="entry name" value="FAD/NAD(P)-binding domain"/>
    <property type="match status" value="1"/>
</dbReference>
<proteinExistence type="predicted"/>
<dbReference type="InterPro" id="IPR036188">
    <property type="entry name" value="FAD/NAD-bd_sf"/>
</dbReference>
<protein>
    <recommendedName>
        <fullName evidence="1">Amine oxidase domain-containing protein</fullName>
    </recommendedName>
</protein>
<dbReference type="InterPro" id="IPR002937">
    <property type="entry name" value="Amino_oxidase"/>
</dbReference>
<dbReference type="Proteomes" id="UP000647587">
    <property type="component" value="Unassembled WGS sequence"/>
</dbReference>
<accession>A0ABQ2F2Q8</accession>
<comment type="caution">
    <text evidence="2">The sequence shown here is derived from an EMBL/GenBank/DDBJ whole genome shotgun (WGS) entry which is preliminary data.</text>
</comment>
<dbReference type="Gene3D" id="3.50.50.60">
    <property type="entry name" value="FAD/NAD(P)-binding domain"/>
    <property type="match status" value="1"/>
</dbReference>
<keyword evidence="3" id="KW-1185">Reference proteome</keyword>
<dbReference type="Pfam" id="PF01593">
    <property type="entry name" value="Amino_oxidase"/>
    <property type="match status" value="1"/>
</dbReference>
<evidence type="ECO:0000259" key="1">
    <source>
        <dbReference type="Pfam" id="PF01593"/>
    </source>
</evidence>